<keyword evidence="3" id="KW-0863">Zinc-finger</keyword>
<dbReference type="OrthoDB" id="8062037at2759"/>
<dbReference type="Gene3D" id="3.30.40.10">
    <property type="entry name" value="Zinc/RING finger domain, C3HC4 (zinc finger)"/>
    <property type="match status" value="1"/>
</dbReference>
<dbReference type="SUPFAM" id="SSF54585">
    <property type="entry name" value="Cdc48 domain 2-like"/>
    <property type="match status" value="1"/>
</dbReference>
<keyword evidence="3" id="KW-0479">Metal-binding</keyword>
<dbReference type="Proteomes" id="UP000515125">
    <property type="component" value="Unplaced"/>
</dbReference>
<dbReference type="InterPro" id="IPR029067">
    <property type="entry name" value="CDC48_domain_2-like_sf"/>
</dbReference>
<dbReference type="InterPro" id="IPR001841">
    <property type="entry name" value="Znf_RING"/>
</dbReference>
<dbReference type="PROSITE" id="PS50089">
    <property type="entry name" value="ZF_RING_2"/>
    <property type="match status" value="1"/>
</dbReference>
<accession>A0A6P5WCT7</accession>
<dbReference type="AlphaFoldDB" id="A0A6P5WCT7"/>
<dbReference type="GO" id="GO:0005524">
    <property type="term" value="F:ATP binding"/>
    <property type="evidence" value="ECO:0007669"/>
    <property type="project" value="UniProtKB-KW"/>
</dbReference>
<proteinExistence type="predicted"/>
<dbReference type="GeneID" id="34619001"/>
<dbReference type="RefSeq" id="XP_022588414.2">
    <property type="nucleotide sequence ID" value="XM_022732312.2"/>
</dbReference>
<keyword evidence="1" id="KW-0547">Nucleotide-binding</keyword>
<dbReference type="SMART" id="SM00184">
    <property type="entry name" value="RING"/>
    <property type="match status" value="1"/>
</dbReference>
<feature type="domain" description="RING-type" evidence="5">
    <location>
        <begin position="781"/>
        <end position="822"/>
    </location>
</feature>
<reference evidence="7" key="1">
    <citation type="submission" date="2025-08" db="UniProtKB">
        <authorList>
            <consortium name="RefSeq"/>
        </authorList>
    </citation>
    <scope>IDENTIFICATION</scope>
</reference>
<evidence type="ECO:0000259" key="5">
    <source>
        <dbReference type="PROSITE" id="PS50089"/>
    </source>
</evidence>
<feature type="region of interest" description="Disordered" evidence="4">
    <location>
        <begin position="277"/>
        <end position="314"/>
    </location>
</feature>
<dbReference type="GO" id="GO:0016567">
    <property type="term" value="P:protein ubiquitination"/>
    <property type="evidence" value="ECO:0007669"/>
    <property type="project" value="TreeGrafter"/>
</dbReference>
<keyword evidence="2" id="KW-0067">ATP-binding</keyword>
<name>A0A6P5WCT7_9EIME</name>
<keyword evidence="6" id="KW-1185">Reference proteome</keyword>
<dbReference type="Pfam" id="PF13639">
    <property type="entry name" value="zf-RING_2"/>
    <property type="match status" value="1"/>
</dbReference>
<dbReference type="Gene3D" id="3.10.330.10">
    <property type="match status" value="1"/>
</dbReference>
<evidence type="ECO:0000313" key="7">
    <source>
        <dbReference type="RefSeq" id="XP_022588414.2"/>
    </source>
</evidence>
<feature type="region of interest" description="Disordered" evidence="4">
    <location>
        <begin position="340"/>
        <end position="362"/>
    </location>
</feature>
<evidence type="ECO:0000313" key="6">
    <source>
        <dbReference type="Proteomes" id="UP000515125"/>
    </source>
</evidence>
<dbReference type="InterPro" id="IPR013083">
    <property type="entry name" value="Znf_RING/FYVE/PHD"/>
</dbReference>
<feature type="compositionally biased region" description="Low complexity" evidence="4">
    <location>
        <begin position="278"/>
        <end position="293"/>
    </location>
</feature>
<evidence type="ECO:0000256" key="1">
    <source>
        <dbReference type="ARBA" id="ARBA00022741"/>
    </source>
</evidence>
<dbReference type="PANTHER" id="PTHR45676">
    <property type="entry name" value="RING-H2 FINGER PROTEIN ATL51-RELATED"/>
    <property type="match status" value="1"/>
</dbReference>
<dbReference type="GO" id="GO:0008270">
    <property type="term" value="F:zinc ion binding"/>
    <property type="evidence" value="ECO:0007669"/>
    <property type="project" value="UniProtKB-KW"/>
</dbReference>
<evidence type="ECO:0000256" key="3">
    <source>
        <dbReference type="PROSITE-ProRule" id="PRU00175"/>
    </source>
</evidence>
<evidence type="ECO:0000256" key="2">
    <source>
        <dbReference type="ARBA" id="ARBA00022840"/>
    </source>
</evidence>
<feature type="compositionally biased region" description="Basic and acidic residues" evidence="4">
    <location>
        <begin position="721"/>
        <end position="735"/>
    </location>
</feature>
<protein>
    <submittedName>
        <fullName evidence="7">Uncharacterized protein LOC34619001</fullName>
    </submittedName>
</protein>
<gene>
    <name evidence="7" type="primary">LOC34619001</name>
</gene>
<dbReference type="PANTHER" id="PTHR45676:SF41">
    <property type="entry name" value="RING-H2 FINGER PROTEIN ATL66"/>
    <property type="match status" value="1"/>
</dbReference>
<organism evidence="6 7">
    <name type="scientific">Cyclospora cayetanensis</name>
    <dbReference type="NCBI Taxonomy" id="88456"/>
    <lineage>
        <taxon>Eukaryota</taxon>
        <taxon>Sar</taxon>
        <taxon>Alveolata</taxon>
        <taxon>Apicomplexa</taxon>
        <taxon>Conoidasida</taxon>
        <taxon>Coccidia</taxon>
        <taxon>Eucoccidiorida</taxon>
        <taxon>Eimeriorina</taxon>
        <taxon>Eimeriidae</taxon>
        <taxon>Cyclospora</taxon>
    </lineage>
</organism>
<evidence type="ECO:0000256" key="4">
    <source>
        <dbReference type="SAM" id="MobiDB-lite"/>
    </source>
</evidence>
<feature type="compositionally biased region" description="Acidic residues" evidence="4">
    <location>
        <begin position="736"/>
        <end position="745"/>
    </location>
</feature>
<feature type="region of interest" description="Disordered" evidence="4">
    <location>
        <begin position="721"/>
        <end position="750"/>
    </location>
</feature>
<sequence length="860" mass="92662">MFGIHVHVASSARDACCRAWLPSSVRPLQWRDCERVATEPADASRTAAESRERLLAAVMSGPECSCPVPAAVETQNTYVTPENTESAPTCHTCDDHFGQEAVTALHTGAAAPSVVEMQRESEPTCSAASNNGCTPAVRTAVEKIHLLPISEGAPKPWIFAALTNLMRECTTVRQYMYVKVKRPAKENRSSRKTKVTENTASDATTDMTDVEYTYIVVACLPHSGVITPSTVVFTSGSPLKPLRRVQLLALVHPNSSYARRAGVSSYSEALQRGLVGEASATQRTMSSSSSSSSRRTRQSNDASRPGPIASASSDIGSTRGVAALAAATMSEAARHQLGSPFSWGVSQDFGERRRRGGDRRRMQEYTRAEDVIAAVLDATDSASQGSSDEDEEVLGGSTAFHLSDTAGNDACATHEEFAGREQQPLQQQRTLQLNFNFPCASPSSLGELAAPRDGAHASADSQGKAPLNTSFSEQVLFHDFVAPYFRARSSLCFPPPSPASPGSGNAACSDTAVVVFPGKQLVIKDLTFVVWATDPENNPGFVRKDTAIYISVDPWGEYRRVHILPFADTLPTTYSFRLFEDYLQPFLKEQPWRLIRKGDIFTFRGVEFKVIATEPSTIPVARVGPETVVHFEGSLNPSLIDILPPDILARVRRLPARVQPFAIVAAAQTMDPQLLLRVLPSGNVRGNSRGMDEGLEAALERQLVSPFCLAVYQRQYMHLCPRKEPETPPRKRTDNEEGGPSEEDGPSTGCAALSNRSACPKSAAAAAEATSGEGELEAPSCTVCTVQLQEGTESVVLMCGHAFHWGCARAWLRCSATCPNCRAEVVVSPEEGGSSVASQASVGTAALGFVRNALLDFFRN</sequence>
<keyword evidence="3" id="KW-0862">Zinc</keyword>
<dbReference type="SUPFAM" id="SSF57850">
    <property type="entry name" value="RING/U-box"/>
    <property type="match status" value="1"/>
</dbReference>